<dbReference type="RefSeq" id="XP_009023843.1">
    <property type="nucleotide sequence ID" value="XM_009025595.1"/>
</dbReference>
<keyword evidence="3" id="KW-1185">Reference proteome</keyword>
<evidence type="ECO:0000313" key="1">
    <source>
        <dbReference type="EMBL" id="ESN98156.1"/>
    </source>
</evidence>
<dbReference type="EMBL" id="KB097222">
    <property type="protein sequence ID" value="ESN98156.1"/>
    <property type="molecule type" value="Genomic_DNA"/>
</dbReference>
<evidence type="ECO:0000313" key="2">
    <source>
        <dbReference type="EnsemblMetazoa" id="HelroP177399"/>
    </source>
</evidence>
<gene>
    <name evidence="2" type="primary">20206225</name>
    <name evidence="1" type="ORF">HELRODRAFT_177399</name>
</gene>
<dbReference type="KEGG" id="hro:HELRODRAFT_177399"/>
<dbReference type="InParanoid" id="T1FBM6"/>
<protein>
    <submittedName>
        <fullName evidence="1 2">Uncharacterized protein</fullName>
    </submittedName>
</protein>
<dbReference type="Proteomes" id="UP000015101">
    <property type="component" value="Unassembled WGS sequence"/>
</dbReference>
<proteinExistence type="predicted"/>
<reference evidence="2" key="3">
    <citation type="submission" date="2015-06" db="UniProtKB">
        <authorList>
            <consortium name="EnsemblMetazoa"/>
        </authorList>
    </citation>
    <scope>IDENTIFICATION</scope>
</reference>
<dbReference type="EMBL" id="AMQM01006039">
    <property type="status" value="NOT_ANNOTATED_CDS"/>
    <property type="molecule type" value="Genomic_DNA"/>
</dbReference>
<dbReference type="AlphaFoldDB" id="T1FBM6"/>
<dbReference type="EnsemblMetazoa" id="HelroT177399">
    <property type="protein sequence ID" value="HelroP177399"/>
    <property type="gene ID" value="HelroG177399"/>
</dbReference>
<name>T1FBM6_HELRO</name>
<reference evidence="1 3" key="2">
    <citation type="journal article" date="2013" name="Nature">
        <title>Insights into bilaterian evolution from three spiralian genomes.</title>
        <authorList>
            <person name="Simakov O."/>
            <person name="Marletaz F."/>
            <person name="Cho S.J."/>
            <person name="Edsinger-Gonzales E."/>
            <person name="Havlak P."/>
            <person name="Hellsten U."/>
            <person name="Kuo D.H."/>
            <person name="Larsson T."/>
            <person name="Lv J."/>
            <person name="Arendt D."/>
            <person name="Savage R."/>
            <person name="Osoegawa K."/>
            <person name="de Jong P."/>
            <person name="Grimwood J."/>
            <person name="Chapman J.A."/>
            <person name="Shapiro H."/>
            <person name="Aerts A."/>
            <person name="Otillar R.P."/>
            <person name="Terry A.Y."/>
            <person name="Boore J.L."/>
            <person name="Grigoriev I.V."/>
            <person name="Lindberg D.R."/>
            <person name="Seaver E.C."/>
            <person name="Weisblat D.A."/>
            <person name="Putnam N.H."/>
            <person name="Rokhsar D.S."/>
        </authorList>
    </citation>
    <scope>NUCLEOTIDE SEQUENCE</scope>
</reference>
<evidence type="ECO:0000313" key="3">
    <source>
        <dbReference type="Proteomes" id="UP000015101"/>
    </source>
</evidence>
<dbReference type="HOGENOM" id="CLU_2099505_0_0_1"/>
<sequence length="116" mass="13360">MTGPSLNYTTIFQDNQMPTGSPKERIQKIVKYSEPNINYSNSANGHIPTNFYDMVYENDCNKDNAPTWNGIQEQSGSDSREMNQELNCSAPTKRVFRLNGEYYTEVNKKIKSYDQD</sequence>
<dbReference type="CTD" id="20206225"/>
<reference evidence="3" key="1">
    <citation type="submission" date="2012-12" db="EMBL/GenBank/DDBJ databases">
        <authorList>
            <person name="Hellsten U."/>
            <person name="Grimwood J."/>
            <person name="Chapman J.A."/>
            <person name="Shapiro H."/>
            <person name="Aerts A."/>
            <person name="Otillar R.P."/>
            <person name="Terry A.Y."/>
            <person name="Boore J.L."/>
            <person name="Simakov O."/>
            <person name="Marletaz F."/>
            <person name="Cho S.-J."/>
            <person name="Edsinger-Gonzales E."/>
            <person name="Havlak P."/>
            <person name="Kuo D.-H."/>
            <person name="Larsson T."/>
            <person name="Lv J."/>
            <person name="Arendt D."/>
            <person name="Savage R."/>
            <person name="Osoegawa K."/>
            <person name="de Jong P."/>
            <person name="Lindberg D.R."/>
            <person name="Seaver E.C."/>
            <person name="Weisblat D.A."/>
            <person name="Putnam N.H."/>
            <person name="Grigoriev I.V."/>
            <person name="Rokhsar D.S."/>
        </authorList>
    </citation>
    <scope>NUCLEOTIDE SEQUENCE</scope>
</reference>
<dbReference type="GeneID" id="20206225"/>
<organism evidence="2 3">
    <name type="scientific">Helobdella robusta</name>
    <name type="common">Californian leech</name>
    <dbReference type="NCBI Taxonomy" id="6412"/>
    <lineage>
        <taxon>Eukaryota</taxon>
        <taxon>Metazoa</taxon>
        <taxon>Spiralia</taxon>
        <taxon>Lophotrochozoa</taxon>
        <taxon>Annelida</taxon>
        <taxon>Clitellata</taxon>
        <taxon>Hirudinea</taxon>
        <taxon>Rhynchobdellida</taxon>
        <taxon>Glossiphoniidae</taxon>
        <taxon>Helobdella</taxon>
    </lineage>
</organism>
<accession>T1FBM6</accession>